<proteinExistence type="predicted"/>
<keyword evidence="1" id="KW-0472">Membrane</keyword>
<keyword evidence="1" id="KW-0812">Transmembrane</keyword>
<reference evidence="2 3" key="1">
    <citation type="submission" date="2024-04" db="EMBL/GenBank/DDBJ databases">
        <title>Novel genus in family Flammeovirgaceae.</title>
        <authorList>
            <person name="Nguyen T.H."/>
            <person name="Vuong T.Q."/>
            <person name="Le H."/>
            <person name="Kim S.-G."/>
        </authorList>
    </citation>
    <scope>NUCLEOTIDE SEQUENCE [LARGE SCALE GENOMIC DNA]</scope>
    <source>
        <strain evidence="2 3">JCM 23209</strain>
    </source>
</reference>
<organism evidence="2 3">
    <name type="scientific">Rapidithrix thailandica</name>
    <dbReference type="NCBI Taxonomy" id="413964"/>
    <lineage>
        <taxon>Bacteria</taxon>
        <taxon>Pseudomonadati</taxon>
        <taxon>Bacteroidota</taxon>
        <taxon>Cytophagia</taxon>
        <taxon>Cytophagales</taxon>
        <taxon>Flammeovirgaceae</taxon>
        <taxon>Rapidithrix</taxon>
    </lineage>
</organism>
<comment type="caution">
    <text evidence="2">The sequence shown here is derived from an EMBL/GenBank/DDBJ whole genome shotgun (WGS) entry which is preliminary data.</text>
</comment>
<evidence type="ECO:0000313" key="2">
    <source>
        <dbReference type="EMBL" id="MEN7548824.1"/>
    </source>
</evidence>
<keyword evidence="1" id="KW-1133">Transmembrane helix</keyword>
<name>A0AAW9S8Z9_9BACT</name>
<protein>
    <submittedName>
        <fullName evidence="2">Uncharacterized protein</fullName>
    </submittedName>
</protein>
<feature type="transmembrane region" description="Helical" evidence="1">
    <location>
        <begin position="12"/>
        <end position="39"/>
    </location>
</feature>
<accession>A0AAW9S8Z9</accession>
<evidence type="ECO:0000313" key="3">
    <source>
        <dbReference type="Proteomes" id="UP001403385"/>
    </source>
</evidence>
<dbReference type="Proteomes" id="UP001403385">
    <property type="component" value="Unassembled WGS sequence"/>
</dbReference>
<sequence>MDKLSRYNQKLLAVIGTALLAAAAISLITGLGAFVISLMDTNGSQDNGLRIQQAHSNGSDSVEFVRTQEITFDSPLQLDTAQAKYIIPVGQVNLKTEEKVRVESGRGLKFSSFNYYYEAYAGLFNNFIYYDHPKKFTKKIFDEKIAITYWSFLKKDGVEVLLFKGTTTDDNADKQMDDNDYQTLFAYYLADDTLMRYEFENKTVLGFQPMHKTDLVSIQLGVDKDKDFFFDINNEPQEITTLNVVSRSIQNVITGDIKTEIQNIIDGIGK</sequence>
<keyword evidence="3" id="KW-1185">Reference proteome</keyword>
<dbReference type="RefSeq" id="WP_346821600.1">
    <property type="nucleotide sequence ID" value="NZ_JBDKWZ010000006.1"/>
</dbReference>
<dbReference type="AlphaFoldDB" id="A0AAW9S8Z9"/>
<dbReference type="EMBL" id="JBDKWZ010000006">
    <property type="protein sequence ID" value="MEN7548824.1"/>
    <property type="molecule type" value="Genomic_DNA"/>
</dbReference>
<gene>
    <name evidence="2" type="ORF">AAG747_12960</name>
</gene>
<evidence type="ECO:0000256" key="1">
    <source>
        <dbReference type="SAM" id="Phobius"/>
    </source>
</evidence>